<dbReference type="Proteomes" id="UP000623687">
    <property type="component" value="Unassembled WGS sequence"/>
</dbReference>
<dbReference type="EMBL" id="JACETU010000004">
    <property type="protein sequence ID" value="KAF7430560.1"/>
    <property type="molecule type" value="Genomic_DNA"/>
</dbReference>
<keyword evidence="1" id="KW-0732">Signal</keyword>
<dbReference type="GeneID" id="59376086"/>
<dbReference type="RefSeq" id="XP_036631838.1">
    <property type="nucleotide sequence ID" value="XM_036775819.1"/>
</dbReference>
<keyword evidence="3" id="KW-1185">Reference proteome</keyword>
<gene>
    <name evidence="2" type="ORF">PC9H_006268</name>
</gene>
<dbReference type="OrthoDB" id="2985022at2759"/>
<sequence length="147" mass="15094">MQFSFVIASVVALAALAIAGPAAPENTEASYIVSDAELDHWLSTTDAKLTFIGEEGNNPLAARAGKTRVVYCSSRKGPVCGGACSVYNGGNTCLKAPKTACISATRNVAFCDKGGCNGSCNYINSCGKRLDGGFCATPGTKSILVPF</sequence>
<reference evidence="2" key="1">
    <citation type="submission" date="2019-07" db="EMBL/GenBank/DDBJ databases">
        <authorList>
            <person name="Palmer J.M."/>
        </authorList>
    </citation>
    <scope>NUCLEOTIDE SEQUENCE</scope>
    <source>
        <strain evidence="2">PC9</strain>
    </source>
</reference>
<evidence type="ECO:0000256" key="1">
    <source>
        <dbReference type="SAM" id="SignalP"/>
    </source>
</evidence>
<accession>A0A8H7DRC6</accession>
<evidence type="ECO:0000313" key="3">
    <source>
        <dbReference type="Proteomes" id="UP000623687"/>
    </source>
</evidence>
<proteinExistence type="predicted"/>
<dbReference type="VEuPathDB" id="FungiDB:PC9H_006268"/>
<comment type="caution">
    <text evidence="2">The sequence shown here is derived from an EMBL/GenBank/DDBJ whole genome shotgun (WGS) entry which is preliminary data.</text>
</comment>
<feature type="chain" id="PRO_5034882038" evidence="1">
    <location>
        <begin position="25"/>
        <end position="147"/>
    </location>
</feature>
<dbReference type="AlphaFoldDB" id="A0A8H7DRC6"/>
<organism evidence="2 3">
    <name type="scientific">Pleurotus ostreatus</name>
    <name type="common">Oyster mushroom</name>
    <name type="synonym">White-rot fungus</name>
    <dbReference type="NCBI Taxonomy" id="5322"/>
    <lineage>
        <taxon>Eukaryota</taxon>
        <taxon>Fungi</taxon>
        <taxon>Dikarya</taxon>
        <taxon>Basidiomycota</taxon>
        <taxon>Agaricomycotina</taxon>
        <taxon>Agaricomycetes</taxon>
        <taxon>Agaricomycetidae</taxon>
        <taxon>Agaricales</taxon>
        <taxon>Pleurotineae</taxon>
        <taxon>Pleurotaceae</taxon>
        <taxon>Pleurotus</taxon>
    </lineage>
</organism>
<protein>
    <submittedName>
        <fullName evidence="2">Uncharacterized protein</fullName>
    </submittedName>
</protein>
<feature type="signal peptide" evidence="1">
    <location>
        <begin position="1"/>
        <end position="24"/>
    </location>
</feature>
<evidence type="ECO:0000313" key="2">
    <source>
        <dbReference type="EMBL" id="KAF7430560.1"/>
    </source>
</evidence>
<name>A0A8H7DRC6_PLEOS</name>